<sequence>MENNADKSPSDGNLCIFCLVRWIYQYRTSVMWYMLLGAQKRIYQKADVLFSETASRYFDGGGQVYTDQISVKGDIKEISKLKITTVQEIPGPGSNTRSVAYPLSDFLGSNGAAQKAYRNDNGEEYCTLYVKIEILNDTSIKIQRRCSVSNGRHVNFYSIKIEVEE</sequence>
<reference evidence="1" key="1">
    <citation type="journal article" date="2021" name="Proc. Natl. Acad. Sci. U.S.A.">
        <title>A Catalog of Tens of Thousands of Viruses from Human Metagenomes Reveals Hidden Associations with Chronic Diseases.</title>
        <authorList>
            <person name="Tisza M.J."/>
            <person name="Buck C.B."/>
        </authorList>
    </citation>
    <scope>NUCLEOTIDE SEQUENCE</scope>
    <source>
        <strain evidence="1">CtJHU2</strain>
    </source>
</reference>
<evidence type="ECO:0000313" key="1">
    <source>
        <dbReference type="EMBL" id="DAD68452.1"/>
    </source>
</evidence>
<proteinExistence type="predicted"/>
<dbReference type="EMBL" id="BK014702">
    <property type="protein sequence ID" value="DAD68452.1"/>
    <property type="molecule type" value="Genomic_DNA"/>
</dbReference>
<accession>A0A8S5LEK4</accession>
<organism evidence="1">
    <name type="scientific">Myoviridae sp. ctJHU2</name>
    <dbReference type="NCBI Taxonomy" id="2823540"/>
    <lineage>
        <taxon>Viruses</taxon>
        <taxon>Duplodnaviria</taxon>
        <taxon>Heunggongvirae</taxon>
        <taxon>Uroviricota</taxon>
        <taxon>Caudoviricetes</taxon>
    </lineage>
</organism>
<name>A0A8S5LEK4_9CAUD</name>
<protein>
    <submittedName>
        <fullName evidence="1">Uncharacterized protein</fullName>
    </submittedName>
</protein>